<dbReference type="CDD" id="cd01949">
    <property type="entry name" value="GGDEF"/>
    <property type="match status" value="1"/>
</dbReference>
<sequence length="399" mass="44539">MAACFSFQLGTMLQVYEERLSLQYTINTILSSMNAKRVLSMAAISIPVNIAHILFFTRGLPSSTPIEYTWRIGIIASHATLAVVFSILGLLVFLSNRNMIKSGMHRPVPYIAAATTLAMGVVIVTIDQLVTTSITPYLVGCLVVGVVFLLHPRQALLLFSLSYLAYYFALPITQSKPAILLSNRVNGITSAGIGLFLSILLYRSMHSDLQHKQTIEEQQKELEQKNLQLERLAFFDQLTGIYNRRKFEELIGRQLELMKQDRFPSCLVLVDIDRFKEINDTYGHLFGDTIMKAVATTFAKHIRPIDVLARWGGDEFLILLSHTTVDEARTLVENLQHAVEAMHTDVGFQSVKVTTSFGIAALQCGIDDPYGTAYKDADSALYQAKQLGKNRVEVAQIQS</sequence>
<feature type="transmembrane region" description="Helical" evidence="1">
    <location>
        <begin position="185"/>
        <end position="202"/>
    </location>
</feature>
<keyword evidence="1" id="KW-0472">Membrane</keyword>
<dbReference type="InterPro" id="IPR029787">
    <property type="entry name" value="Nucleotide_cyclase"/>
</dbReference>
<evidence type="ECO:0000256" key="1">
    <source>
        <dbReference type="SAM" id="Phobius"/>
    </source>
</evidence>
<evidence type="ECO:0000313" key="3">
    <source>
        <dbReference type="EMBL" id="MPL95747.1"/>
    </source>
</evidence>
<dbReference type="SUPFAM" id="SSF55073">
    <property type="entry name" value="Nucleotide cyclase"/>
    <property type="match status" value="1"/>
</dbReference>
<dbReference type="InterPro" id="IPR050469">
    <property type="entry name" value="Diguanylate_Cyclase"/>
</dbReference>
<name>A0A644VWV8_9ZZZZ</name>
<reference evidence="3" key="1">
    <citation type="submission" date="2019-08" db="EMBL/GenBank/DDBJ databases">
        <authorList>
            <person name="Kucharzyk K."/>
            <person name="Murdoch R.W."/>
            <person name="Higgins S."/>
            <person name="Loffler F."/>
        </authorList>
    </citation>
    <scope>NUCLEOTIDE SEQUENCE</scope>
</reference>
<dbReference type="FunFam" id="3.30.70.270:FF:000001">
    <property type="entry name" value="Diguanylate cyclase domain protein"/>
    <property type="match status" value="1"/>
</dbReference>
<dbReference type="GO" id="GO:0052621">
    <property type="term" value="F:diguanylate cyclase activity"/>
    <property type="evidence" value="ECO:0007669"/>
    <property type="project" value="TreeGrafter"/>
</dbReference>
<protein>
    <recommendedName>
        <fullName evidence="2">GGDEF domain-containing protein</fullName>
    </recommendedName>
</protein>
<dbReference type="AlphaFoldDB" id="A0A644VWV8"/>
<keyword evidence="1" id="KW-0812">Transmembrane</keyword>
<evidence type="ECO:0000259" key="2">
    <source>
        <dbReference type="PROSITE" id="PS50887"/>
    </source>
</evidence>
<feature type="transmembrane region" description="Helical" evidence="1">
    <location>
        <begin position="107"/>
        <end position="126"/>
    </location>
</feature>
<feature type="transmembrane region" description="Helical" evidence="1">
    <location>
        <begin position="68"/>
        <end position="95"/>
    </location>
</feature>
<dbReference type="InterPro" id="IPR000160">
    <property type="entry name" value="GGDEF_dom"/>
</dbReference>
<dbReference type="PROSITE" id="PS50887">
    <property type="entry name" value="GGDEF"/>
    <property type="match status" value="1"/>
</dbReference>
<keyword evidence="1" id="KW-1133">Transmembrane helix</keyword>
<feature type="transmembrane region" description="Helical" evidence="1">
    <location>
        <begin position="132"/>
        <end position="150"/>
    </location>
</feature>
<organism evidence="3">
    <name type="scientific">bioreactor metagenome</name>
    <dbReference type="NCBI Taxonomy" id="1076179"/>
    <lineage>
        <taxon>unclassified sequences</taxon>
        <taxon>metagenomes</taxon>
        <taxon>ecological metagenomes</taxon>
    </lineage>
</organism>
<feature type="transmembrane region" description="Helical" evidence="1">
    <location>
        <begin position="155"/>
        <end position="173"/>
    </location>
</feature>
<dbReference type="GO" id="GO:0005886">
    <property type="term" value="C:plasma membrane"/>
    <property type="evidence" value="ECO:0007669"/>
    <property type="project" value="TreeGrafter"/>
</dbReference>
<feature type="domain" description="GGDEF" evidence="2">
    <location>
        <begin position="263"/>
        <end position="397"/>
    </location>
</feature>
<dbReference type="GO" id="GO:0043709">
    <property type="term" value="P:cell adhesion involved in single-species biofilm formation"/>
    <property type="evidence" value="ECO:0007669"/>
    <property type="project" value="TreeGrafter"/>
</dbReference>
<proteinExistence type="predicted"/>
<comment type="caution">
    <text evidence="3">The sequence shown here is derived from an EMBL/GenBank/DDBJ whole genome shotgun (WGS) entry which is preliminary data.</text>
</comment>
<dbReference type="InterPro" id="IPR043128">
    <property type="entry name" value="Rev_trsase/Diguanyl_cyclase"/>
</dbReference>
<dbReference type="Gene3D" id="3.30.70.270">
    <property type="match status" value="1"/>
</dbReference>
<gene>
    <name evidence="3" type="ORF">SDC9_41919</name>
</gene>
<dbReference type="EMBL" id="VSSQ01000480">
    <property type="protein sequence ID" value="MPL95747.1"/>
    <property type="molecule type" value="Genomic_DNA"/>
</dbReference>
<dbReference type="Pfam" id="PF00990">
    <property type="entry name" value="GGDEF"/>
    <property type="match status" value="1"/>
</dbReference>
<dbReference type="PANTHER" id="PTHR45138:SF9">
    <property type="entry name" value="DIGUANYLATE CYCLASE DGCM-RELATED"/>
    <property type="match status" value="1"/>
</dbReference>
<accession>A0A644VWV8</accession>
<dbReference type="SMART" id="SM00267">
    <property type="entry name" value="GGDEF"/>
    <property type="match status" value="1"/>
</dbReference>
<dbReference type="NCBIfam" id="TIGR00254">
    <property type="entry name" value="GGDEF"/>
    <property type="match status" value="1"/>
</dbReference>
<dbReference type="PANTHER" id="PTHR45138">
    <property type="entry name" value="REGULATORY COMPONENTS OF SENSORY TRANSDUCTION SYSTEM"/>
    <property type="match status" value="1"/>
</dbReference>
<dbReference type="GO" id="GO:1902201">
    <property type="term" value="P:negative regulation of bacterial-type flagellum-dependent cell motility"/>
    <property type="evidence" value="ECO:0007669"/>
    <property type="project" value="TreeGrafter"/>
</dbReference>
<feature type="transmembrane region" description="Helical" evidence="1">
    <location>
        <begin position="38"/>
        <end position="56"/>
    </location>
</feature>